<reference evidence="3 4" key="1">
    <citation type="journal article" date="2019" name="G3 (Bethesda)">
        <title>Sequencing of a Wild Apple (Malus baccata) Genome Unravels the Differences Between Cultivated and Wild Apple Species Regarding Disease Resistance and Cold Tolerance.</title>
        <authorList>
            <person name="Chen X."/>
        </authorList>
    </citation>
    <scope>NUCLEOTIDE SEQUENCE [LARGE SCALE GENOMIC DNA]</scope>
    <source>
        <strain evidence="4">cv. Shandingzi</strain>
        <tissue evidence="3">Leaves</tissue>
    </source>
</reference>
<dbReference type="PANTHER" id="PTHR47926:SF533">
    <property type="entry name" value="DYW DOMAIN-CONTAINING PROTEIN"/>
    <property type="match status" value="1"/>
</dbReference>
<dbReference type="GO" id="GO:0003723">
    <property type="term" value="F:RNA binding"/>
    <property type="evidence" value="ECO:0007669"/>
    <property type="project" value="InterPro"/>
</dbReference>
<comment type="caution">
    <text evidence="3">The sequence shown here is derived from an EMBL/GenBank/DDBJ whole genome shotgun (WGS) entry which is preliminary data.</text>
</comment>
<dbReference type="NCBIfam" id="TIGR00756">
    <property type="entry name" value="PPR"/>
    <property type="match status" value="1"/>
</dbReference>
<protein>
    <recommendedName>
        <fullName evidence="5">Pentacotripeptide-repeat region of PRORP domain-containing protein</fullName>
    </recommendedName>
</protein>
<dbReference type="InterPro" id="IPR011990">
    <property type="entry name" value="TPR-like_helical_dom_sf"/>
</dbReference>
<keyword evidence="4" id="KW-1185">Reference proteome</keyword>
<sequence>MRKLAECIHGMIVKSGLNENVTIATGLLDLYAKLGRLTYSLKIFGEVNNPDKVAWTAMLAAYAVHGYGRQAMELFESMLKEGGKPDHVTFTHLLSDCSHSGLVEVGKNDFNIMPQVYGIEPRLDHYSCMVGLLGRSGLLNDAYELIRRMPMEPNSGV</sequence>
<dbReference type="Proteomes" id="UP000315295">
    <property type="component" value="Unassembled WGS sequence"/>
</dbReference>
<evidence type="ECO:0008006" key="5">
    <source>
        <dbReference type="Google" id="ProtNLM"/>
    </source>
</evidence>
<accession>A0A540NA74</accession>
<gene>
    <name evidence="3" type="ORF">C1H46_006461</name>
</gene>
<dbReference type="EMBL" id="VIEB01000078">
    <property type="protein sequence ID" value="TQE07928.1"/>
    <property type="molecule type" value="Genomic_DNA"/>
</dbReference>
<evidence type="ECO:0000313" key="3">
    <source>
        <dbReference type="EMBL" id="TQE07928.1"/>
    </source>
</evidence>
<dbReference type="FunFam" id="1.25.40.10:FF:000144">
    <property type="entry name" value="Pentatricopeptide repeat-containing protein, mitochondrial"/>
    <property type="match status" value="1"/>
</dbReference>
<dbReference type="Gene3D" id="1.25.40.10">
    <property type="entry name" value="Tetratricopeptide repeat domain"/>
    <property type="match status" value="2"/>
</dbReference>
<dbReference type="Pfam" id="PF01535">
    <property type="entry name" value="PPR"/>
    <property type="match status" value="1"/>
</dbReference>
<keyword evidence="1" id="KW-0677">Repeat</keyword>
<evidence type="ECO:0000256" key="2">
    <source>
        <dbReference type="PROSITE-ProRule" id="PRU00708"/>
    </source>
</evidence>
<feature type="repeat" description="PPR" evidence="2">
    <location>
        <begin position="51"/>
        <end position="85"/>
    </location>
</feature>
<dbReference type="InterPro" id="IPR002885">
    <property type="entry name" value="PPR_rpt"/>
</dbReference>
<evidence type="ECO:0000256" key="1">
    <source>
        <dbReference type="ARBA" id="ARBA00022737"/>
    </source>
</evidence>
<dbReference type="PROSITE" id="PS51375">
    <property type="entry name" value="PPR"/>
    <property type="match status" value="1"/>
</dbReference>
<dbReference type="InterPro" id="IPR046960">
    <property type="entry name" value="PPR_At4g14850-like_plant"/>
</dbReference>
<dbReference type="AlphaFoldDB" id="A0A540NA74"/>
<name>A0A540NA74_MALBA</name>
<dbReference type="STRING" id="106549.A0A540NA74"/>
<dbReference type="GO" id="GO:0009451">
    <property type="term" value="P:RNA modification"/>
    <property type="evidence" value="ECO:0007669"/>
    <property type="project" value="InterPro"/>
</dbReference>
<dbReference type="PANTHER" id="PTHR47926">
    <property type="entry name" value="PENTATRICOPEPTIDE REPEAT-CONTAINING PROTEIN"/>
    <property type="match status" value="1"/>
</dbReference>
<proteinExistence type="predicted"/>
<evidence type="ECO:0000313" key="4">
    <source>
        <dbReference type="Proteomes" id="UP000315295"/>
    </source>
</evidence>
<dbReference type="Pfam" id="PF13041">
    <property type="entry name" value="PPR_2"/>
    <property type="match status" value="1"/>
</dbReference>
<organism evidence="3 4">
    <name type="scientific">Malus baccata</name>
    <name type="common">Siberian crab apple</name>
    <name type="synonym">Pyrus baccata</name>
    <dbReference type="NCBI Taxonomy" id="106549"/>
    <lineage>
        <taxon>Eukaryota</taxon>
        <taxon>Viridiplantae</taxon>
        <taxon>Streptophyta</taxon>
        <taxon>Embryophyta</taxon>
        <taxon>Tracheophyta</taxon>
        <taxon>Spermatophyta</taxon>
        <taxon>Magnoliopsida</taxon>
        <taxon>eudicotyledons</taxon>
        <taxon>Gunneridae</taxon>
        <taxon>Pentapetalae</taxon>
        <taxon>rosids</taxon>
        <taxon>fabids</taxon>
        <taxon>Rosales</taxon>
        <taxon>Rosaceae</taxon>
        <taxon>Amygdaloideae</taxon>
        <taxon>Maleae</taxon>
        <taxon>Malus</taxon>
    </lineage>
</organism>